<evidence type="ECO:0000256" key="1">
    <source>
        <dbReference type="ARBA" id="ARBA00004651"/>
    </source>
</evidence>
<reference evidence="13 14" key="1">
    <citation type="submission" date="2021-04" db="EMBL/GenBank/DDBJ databases">
        <title>Magnetospirillum sulfuroxidans sp. nov., a facultative chemolithoautotrophic sulfur-oxidizing alphaproteobacterium isolated from freshwater sediment and proposals for Paramagetospirillum gen. nov., and Magnetospirillaceae fam. nov.</title>
        <authorList>
            <person name="Koziaeva V."/>
            <person name="Geelhoed J.S."/>
            <person name="Sorokin D.Y."/>
            <person name="Grouzdev D.S."/>
        </authorList>
    </citation>
    <scope>NUCLEOTIDE SEQUENCE [LARGE SCALE GENOMIC DNA]</scope>
    <source>
        <strain evidence="13 14">J10</strain>
    </source>
</reference>
<dbReference type="InterPro" id="IPR022514">
    <property type="entry name" value="NHPM_micro_ABC1"/>
</dbReference>
<evidence type="ECO:0000256" key="8">
    <source>
        <dbReference type="ARBA" id="ARBA00043264"/>
    </source>
</evidence>
<dbReference type="Pfam" id="PF00005">
    <property type="entry name" value="ABC_tran"/>
    <property type="match status" value="1"/>
</dbReference>
<evidence type="ECO:0000256" key="2">
    <source>
        <dbReference type="ARBA" id="ARBA00022692"/>
    </source>
</evidence>
<evidence type="ECO:0000256" key="6">
    <source>
        <dbReference type="ARBA" id="ARBA00022989"/>
    </source>
</evidence>
<dbReference type="Pfam" id="PF03412">
    <property type="entry name" value="Peptidase_C39"/>
    <property type="match status" value="1"/>
</dbReference>
<dbReference type="SUPFAM" id="SSF52540">
    <property type="entry name" value="P-loop containing nucleoside triphosphate hydrolases"/>
    <property type="match status" value="1"/>
</dbReference>
<dbReference type="InterPro" id="IPR036640">
    <property type="entry name" value="ABC1_TM_sf"/>
</dbReference>
<dbReference type="PROSITE" id="PS50929">
    <property type="entry name" value="ABC_TM1F"/>
    <property type="match status" value="1"/>
</dbReference>
<comment type="caution">
    <text evidence="13">The sequence shown here is derived from an EMBL/GenBank/DDBJ whole genome shotgun (WGS) entry which is preliminary data.</text>
</comment>
<evidence type="ECO:0000313" key="14">
    <source>
        <dbReference type="Proteomes" id="UP000680714"/>
    </source>
</evidence>
<dbReference type="PROSITE" id="PS50990">
    <property type="entry name" value="PEPTIDASE_C39"/>
    <property type="match status" value="1"/>
</dbReference>
<dbReference type="Pfam" id="PF00664">
    <property type="entry name" value="ABC_membrane"/>
    <property type="match status" value="1"/>
</dbReference>
<evidence type="ECO:0000259" key="11">
    <source>
        <dbReference type="PROSITE" id="PS50929"/>
    </source>
</evidence>
<evidence type="ECO:0000256" key="5">
    <source>
        <dbReference type="ARBA" id="ARBA00022927"/>
    </source>
</evidence>
<evidence type="ECO:0000256" key="9">
    <source>
        <dbReference type="SAM" id="Phobius"/>
    </source>
</evidence>
<keyword evidence="5" id="KW-0653">Protein transport</keyword>
<protein>
    <submittedName>
        <fullName evidence="13">NHLP family bacteriocin export ABC transporter peptidase/permease/ATPase subunit</fullName>
    </submittedName>
</protein>
<feature type="transmembrane region" description="Helical" evidence="9">
    <location>
        <begin position="264"/>
        <end position="281"/>
    </location>
</feature>
<keyword evidence="6 9" id="KW-1133">Transmembrane helix</keyword>
<dbReference type="InterPro" id="IPR027417">
    <property type="entry name" value="P-loop_NTPase"/>
</dbReference>
<dbReference type="PROSITE" id="PS50893">
    <property type="entry name" value="ABC_TRANSPORTER_2"/>
    <property type="match status" value="1"/>
</dbReference>
<dbReference type="SMART" id="SM00382">
    <property type="entry name" value="AAA"/>
    <property type="match status" value="1"/>
</dbReference>
<feature type="transmembrane region" description="Helical" evidence="9">
    <location>
        <begin position="377"/>
        <end position="396"/>
    </location>
</feature>
<dbReference type="InterPro" id="IPR003439">
    <property type="entry name" value="ABC_transporter-like_ATP-bd"/>
</dbReference>
<name>A0ABS5IE45_9PROT</name>
<dbReference type="PANTHER" id="PTHR24221">
    <property type="entry name" value="ATP-BINDING CASSETTE SUB-FAMILY B"/>
    <property type="match status" value="1"/>
</dbReference>
<feature type="transmembrane region" description="Helical" evidence="9">
    <location>
        <begin position="402"/>
        <end position="426"/>
    </location>
</feature>
<dbReference type="Proteomes" id="UP000680714">
    <property type="component" value="Unassembled WGS sequence"/>
</dbReference>
<dbReference type="Gene3D" id="3.40.50.300">
    <property type="entry name" value="P-loop containing nucleotide triphosphate hydrolases"/>
    <property type="match status" value="1"/>
</dbReference>
<feature type="domain" description="Peptidase C39" evidence="12">
    <location>
        <begin position="2"/>
        <end position="119"/>
    </location>
</feature>
<sequence>MDALECGAACLAMILAYHGRWEPLEELRQACGVGRDGSKASNVLKVARGFGLAAKGFKKEPSGLMDLPVPSIIHWNFNHYVVFEGIDKGRAYLNDPAHGPLSVPLEELSAAFTGVVLAFTTTENFQTGGHPPNGLRQLGQYLRHSRRPLALIAGFSLLLVVPGVVIPGLEKLFVDQVLVQQFESWVAPLCLGLVLCAVVQAVLTGFQQHLLARLEAKLSITLSARYLSSLLSRSQNYFNQRHKGDLANRAAAADNIADLLSGQLATNFFNVAAVFFYALAMTAYDPVLAAIALVLAAGNVAILRLVQRRRTDLHRELAGDLGRLAAATVSTITTIETLKVSGAEDQAFAGWSGYQAQSLATQQRLGLIEALMTGAPALLSALSAAAILGVGGWRVIDGHLTVGSLVALQALMASITAPVAALVTLAGRLQAAKGDLERLADVLDLPPAVPVAAPAALPAKLQGHIDLINVSFGYNPCEPPLVEGFSLTLRPGARVALVGTSGSGKSTIGRMVCGLQAPWSGQILIDGHPLESIPPHVFAGSVAYVDQDVFLFEGTARDNLTLWDPTIPETALTQALKDAEIHAELASRPGQYDTLIAEGGGNFSGGQRQRLEIARALVSDPSILVLDEATAALDPVTEKRIDDNIRRRGSTCLIIAHRLSTIRDCDEIVVLDRGQVIERGSHDQLMAATGTYAQLIKAGR</sequence>
<evidence type="ECO:0000259" key="10">
    <source>
        <dbReference type="PROSITE" id="PS50893"/>
    </source>
</evidence>
<gene>
    <name evidence="13" type="ORF">KEC16_12525</name>
</gene>
<keyword evidence="5" id="KW-0813">Transport</keyword>
<keyword evidence="4" id="KW-0067">ATP-binding</keyword>
<dbReference type="NCBIfam" id="TIGR03796">
    <property type="entry name" value="NHLM_micro_ABC1"/>
    <property type="match status" value="1"/>
</dbReference>
<keyword evidence="2 9" id="KW-0812">Transmembrane</keyword>
<evidence type="ECO:0000259" key="12">
    <source>
        <dbReference type="PROSITE" id="PS50990"/>
    </source>
</evidence>
<evidence type="ECO:0000256" key="3">
    <source>
        <dbReference type="ARBA" id="ARBA00022741"/>
    </source>
</evidence>
<dbReference type="InterPro" id="IPR017871">
    <property type="entry name" value="ABC_transporter-like_CS"/>
</dbReference>
<dbReference type="InterPro" id="IPR005074">
    <property type="entry name" value="Peptidase_C39"/>
</dbReference>
<evidence type="ECO:0000313" key="13">
    <source>
        <dbReference type="EMBL" id="MBR9972541.1"/>
    </source>
</evidence>
<evidence type="ECO:0000256" key="4">
    <source>
        <dbReference type="ARBA" id="ARBA00022840"/>
    </source>
</evidence>
<feature type="transmembrane region" description="Helical" evidence="9">
    <location>
        <begin position="287"/>
        <end position="306"/>
    </location>
</feature>
<dbReference type="InterPro" id="IPR039421">
    <property type="entry name" value="Type_1_exporter"/>
</dbReference>
<evidence type="ECO:0000256" key="7">
    <source>
        <dbReference type="ARBA" id="ARBA00023136"/>
    </source>
</evidence>
<dbReference type="EMBL" id="JAGTUF010000011">
    <property type="protein sequence ID" value="MBR9972541.1"/>
    <property type="molecule type" value="Genomic_DNA"/>
</dbReference>
<keyword evidence="8" id="KW-0080">Bacteriocin transport</keyword>
<proteinExistence type="predicted"/>
<accession>A0ABS5IE45</accession>
<feature type="domain" description="ABC transporter" evidence="10">
    <location>
        <begin position="465"/>
        <end position="698"/>
    </location>
</feature>
<dbReference type="Gene3D" id="1.20.1560.10">
    <property type="entry name" value="ABC transporter type 1, transmembrane domain"/>
    <property type="match status" value="1"/>
</dbReference>
<keyword evidence="7 9" id="KW-0472">Membrane</keyword>
<keyword evidence="3" id="KW-0547">Nucleotide-binding</keyword>
<dbReference type="InterPro" id="IPR003593">
    <property type="entry name" value="AAA+_ATPase"/>
</dbReference>
<feature type="domain" description="ABC transmembrane type-1" evidence="11">
    <location>
        <begin position="150"/>
        <end position="431"/>
    </location>
</feature>
<feature type="transmembrane region" description="Helical" evidence="9">
    <location>
        <begin position="149"/>
        <end position="166"/>
    </location>
</feature>
<dbReference type="PROSITE" id="PS00211">
    <property type="entry name" value="ABC_TRANSPORTER_1"/>
    <property type="match status" value="1"/>
</dbReference>
<feature type="transmembrane region" description="Helical" evidence="9">
    <location>
        <begin position="186"/>
        <end position="206"/>
    </location>
</feature>
<organism evidence="13 14">
    <name type="scientific">Magnetospirillum sulfuroxidans</name>
    <dbReference type="NCBI Taxonomy" id="611300"/>
    <lineage>
        <taxon>Bacteria</taxon>
        <taxon>Pseudomonadati</taxon>
        <taxon>Pseudomonadota</taxon>
        <taxon>Alphaproteobacteria</taxon>
        <taxon>Rhodospirillales</taxon>
        <taxon>Rhodospirillaceae</taxon>
        <taxon>Magnetospirillum</taxon>
    </lineage>
</organism>
<dbReference type="SUPFAM" id="SSF90123">
    <property type="entry name" value="ABC transporter transmembrane region"/>
    <property type="match status" value="1"/>
</dbReference>
<dbReference type="PANTHER" id="PTHR24221:SF654">
    <property type="entry name" value="ATP-BINDING CASSETTE SUB-FAMILY B MEMBER 6"/>
    <property type="match status" value="1"/>
</dbReference>
<dbReference type="Gene3D" id="3.90.70.10">
    <property type="entry name" value="Cysteine proteinases"/>
    <property type="match status" value="1"/>
</dbReference>
<comment type="subcellular location">
    <subcellularLocation>
        <location evidence="1">Cell membrane</location>
        <topology evidence="1">Multi-pass membrane protein</topology>
    </subcellularLocation>
</comment>
<keyword evidence="14" id="KW-1185">Reference proteome</keyword>
<dbReference type="InterPro" id="IPR011527">
    <property type="entry name" value="ABC1_TM_dom"/>
</dbReference>